<dbReference type="Pfam" id="PF13831">
    <property type="entry name" value="PHD_2"/>
    <property type="match status" value="1"/>
</dbReference>
<protein>
    <recommendedName>
        <fullName evidence="11">Protein AF-10</fullName>
    </recommendedName>
</protein>
<dbReference type="InterPro" id="IPR049781">
    <property type="entry name" value="AF10/AF17_PHD"/>
</dbReference>
<feature type="compositionally biased region" description="Low complexity" evidence="6">
    <location>
        <begin position="475"/>
        <end position="490"/>
    </location>
</feature>
<dbReference type="PANTHER" id="PTHR13793">
    <property type="entry name" value="PHD FINGER PROTEINS"/>
    <property type="match status" value="1"/>
</dbReference>
<dbReference type="InterPro" id="IPR049773">
    <property type="entry name" value="AF10-like_CC"/>
</dbReference>
<dbReference type="AlphaFoldDB" id="A0AAV0WAW7"/>
<dbReference type="InterPro" id="IPR019786">
    <property type="entry name" value="Zinc_finger_PHD-type_CS"/>
</dbReference>
<name>A0AAV0WAW7_9HEMI</name>
<dbReference type="SUPFAM" id="SSF57903">
    <property type="entry name" value="FYVE/PHD zinc finger"/>
    <property type="match status" value="1"/>
</dbReference>
<dbReference type="EMBL" id="CARXXK010000002">
    <property type="protein sequence ID" value="CAI6352951.1"/>
    <property type="molecule type" value="Genomic_DNA"/>
</dbReference>
<dbReference type="CDD" id="cd15574">
    <property type="entry name" value="PHD_AF10_AF17"/>
    <property type="match status" value="1"/>
</dbReference>
<organism evidence="9 10">
    <name type="scientific">Macrosiphum euphorbiae</name>
    <name type="common">potato aphid</name>
    <dbReference type="NCBI Taxonomy" id="13131"/>
    <lineage>
        <taxon>Eukaryota</taxon>
        <taxon>Metazoa</taxon>
        <taxon>Ecdysozoa</taxon>
        <taxon>Arthropoda</taxon>
        <taxon>Hexapoda</taxon>
        <taxon>Insecta</taxon>
        <taxon>Pterygota</taxon>
        <taxon>Neoptera</taxon>
        <taxon>Paraneoptera</taxon>
        <taxon>Hemiptera</taxon>
        <taxon>Sternorrhyncha</taxon>
        <taxon>Aphidomorpha</taxon>
        <taxon>Aphidoidea</taxon>
        <taxon>Aphididae</taxon>
        <taxon>Macrosiphini</taxon>
        <taxon>Macrosiphum</taxon>
    </lineage>
</organism>
<evidence type="ECO:0000259" key="7">
    <source>
        <dbReference type="PROSITE" id="PS50016"/>
    </source>
</evidence>
<feature type="region of interest" description="Disordered" evidence="6">
    <location>
        <begin position="191"/>
        <end position="235"/>
    </location>
</feature>
<dbReference type="InterPro" id="IPR019787">
    <property type="entry name" value="Znf_PHD-finger"/>
</dbReference>
<dbReference type="PROSITE" id="PS51805">
    <property type="entry name" value="EPHD"/>
    <property type="match status" value="1"/>
</dbReference>
<dbReference type="GO" id="GO:0008270">
    <property type="term" value="F:zinc ion binding"/>
    <property type="evidence" value="ECO:0007669"/>
    <property type="project" value="UniProtKB-KW"/>
</dbReference>
<feature type="domain" description="PHD-type" evidence="8">
    <location>
        <begin position="63"/>
        <end position="183"/>
    </location>
</feature>
<reference evidence="9 10" key="1">
    <citation type="submission" date="2023-01" db="EMBL/GenBank/DDBJ databases">
        <authorList>
            <person name="Whitehead M."/>
        </authorList>
    </citation>
    <scope>NUCLEOTIDE SEQUENCE [LARGE SCALE GENOMIC DNA]</scope>
</reference>
<feature type="compositionally biased region" description="Polar residues" evidence="6">
    <location>
        <begin position="460"/>
        <end position="474"/>
    </location>
</feature>
<evidence type="ECO:0000256" key="2">
    <source>
        <dbReference type="ARBA" id="ARBA00022771"/>
    </source>
</evidence>
<evidence type="ECO:0000256" key="4">
    <source>
        <dbReference type="PROSITE-ProRule" id="PRU00146"/>
    </source>
</evidence>
<feature type="region of interest" description="Disordered" evidence="6">
    <location>
        <begin position="562"/>
        <end position="587"/>
    </location>
</feature>
<dbReference type="InterPro" id="IPR050701">
    <property type="entry name" value="Histone_Mod_Regulator"/>
</dbReference>
<keyword evidence="5" id="KW-0175">Coiled coil</keyword>
<dbReference type="Proteomes" id="UP001160148">
    <property type="component" value="Unassembled WGS sequence"/>
</dbReference>
<feature type="compositionally biased region" description="Polar residues" evidence="6">
    <location>
        <begin position="200"/>
        <end position="230"/>
    </location>
</feature>
<evidence type="ECO:0000313" key="10">
    <source>
        <dbReference type="Proteomes" id="UP001160148"/>
    </source>
</evidence>
<keyword evidence="10" id="KW-1185">Reference proteome</keyword>
<accession>A0AAV0WAW7</accession>
<dbReference type="Pfam" id="PF13832">
    <property type="entry name" value="zf-HC5HC2H_2"/>
    <property type="match status" value="1"/>
</dbReference>
<feature type="coiled-coil region" evidence="5">
    <location>
        <begin position="525"/>
        <end position="552"/>
    </location>
</feature>
<keyword evidence="2 4" id="KW-0863">Zinc-finger</keyword>
<dbReference type="InterPro" id="IPR013083">
    <property type="entry name" value="Znf_RING/FYVE/PHD"/>
</dbReference>
<dbReference type="SMART" id="SM00249">
    <property type="entry name" value="PHD"/>
    <property type="match status" value="2"/>
</dbReference>
<keyword evidence="3" id="KW-0862">Zinc</keyword>
<dbReference type="CDD" id="cd20901">
    <property type="entry name" value="CC_AF10"/>
    <property type="match status" value="1"/>
</dbReference>
<comment type="caution">
    <text evidence="9">The sequence shown here is derived from an EMBL/GenBank/DDBJ whole genome shotgun (WGS) entry which is preliminary data.</text>
</comment>
<dbReference type="GO" id="GO:0006357">
    <property type="term" value="P:regulation of transcription by RNA polymerase II"/>
    <property type="evidence" value="ECO:0007669"/>
    <property type="project" value="TreeGrafter"/>
</dbReference>
<dbReference type="InterPro" id="IPR011011">
    <property type="entry name" value="Znf_FYVE_PHD"/>
</dbReference>
<evidence type="ECO:0000259" key="8">
    <source>
        <dbReference type="PROSITE" id="PS51805"/>
    </source>
</evidence>
<evidence type="ECO:0008006" key="11">
    <source>
        <dbReference type="Google" id="ProtNLM"/>
    </source>
</evidence>
<evidence type="ECO:0000256" key="1">
    <source>
        <dbReference type="ARBA" id="ARBA00022723"/>
    </source>
</evidence>
<sequence length="684" mass="76074">MKEMLGGCSVCCDDTGWTENPLVYCDGPNCNVAVHQACYGIRIVPKGEWFCRKCEAFKEKSIKVKCELCPSKDGALKPTENGNWAHVVCALYIPEVTFMDVTTMEPVKLSAIPRDRFNRLCYICEEKNKGQKVTVSGACMSCNKSGCKLGFHVTCAQSAGLLCEEAGNYYDNVKYVGYCKHHYSKLKKSNNIKPIAPYRPQNQSDNSSSDITPEKQPPQNIDNITDSQTSKPKRKLTIINNFGDKIASEKKVKDSTIRNAQSEDLRVSGPHIVTTHPSGNLVISIGTKVENRPASKKNYSEDSETEIKHSAKYQKTKNAMNIPKSEEDQSSNGLKVTEEPNLYRVENKSTIIKSSGSAVNLTQIPEPSALKQETSVINSPSSHTKQVTKTETTEKKITNAAAPHMLGNSLNPSSSMAQKMADTLNEEIETHKMFNNESNLSTNVPKKVMLGPQLQRRNQRASQIVPQETSQPQGSASSWSSFSNGINNNSPQGLEDLLERQWEQGGAFLMEQAQHFDIASLLTCLYQLKSENVNLEDELASYTRRRDHLLAVNARLAIPLTPQNNRNRAPAPPTNNHTEAPIPIQPPRSNYQPNHGNIDPSLQHRYQNHISHRHPANHLSNNMPSHVVIRGGVVQEPRSDNRRQVNHNMGVLSSNPMYQAAPQQPSNMALPRHQMGMDGHPKHS</sequence>
<proteinExistence type="predicted"/>
<dbReference type="PROSITE" id="PS01359">
    <property type="entry name" value="ZF_PHD_1"/>
    <property type="match status" value="1"/>
</dbReference>
<gene>
    <name evidence="9" type="ORF">MEUPH1_LOCUS9134</name>
</gene>
<dbReference type="InterPro" id="IPR001965">
    <property type="entry name" value="Znf_PHD"/>
</dbReference>
<keyword evidence="1" id="KW-0479">Metal-binding</keyword>
<evidence type="ECO:0000256" key="3">
    <source>
        <dbReference type="ARBA" id="ARBA00022833"/>
    </source>
</evidence>
<feature type="region of interest" description="Disordered" evidence="6">
    <location>
        <begin position="455"/>
        <end position="493"/>
    </location>
</feature>
<evidence type="ECO:0000313" key="9">
    <source>
        <dbReference type="EMBL" id="CAI6352951.1"/>
    </source>
</evidence>
<feature type="domain" description="PHD-type" evidence="7">
    <location>
        <begin position="5"/>
        <end position="57"/>
    </location>
</feature>
<feature type="region of interest" description="Disordered" evidence="6">
    <location>
        <begin position="661"/>
        <end position="684"/>
    </location>
</feature>
<evidence type="ECO:0000256" key="5">
    <source>
        <dbReference type="SAM" id="Coils"/>
    </source>
</evidence>
<dbReference type="Gene3D" id="3.30.40.10">
    <property type="entry name" value="Zinc/RING finger domain, C3HC4 (zinc finger)"/>
    <property type="match status" value="2"/>
</dbReference>
<dbReference type="PROSITE" id="PS50016">
    <property type="entry name" value="ZF_PHD_2"/>
    <property type="match status" value="1"/>
</dbReference>
<dbReference type="InterPro" id="IPR034732">
    <property type="entry name" value="EPHD"/>
</dbReference>
<evidence type="ECO:0000256" key="6">
    <source>
        <dbReference type="SAM" id="MobiDB-lite"/>
    </source>
</evidence>
<dbReference type="PANTHER" id="PTHR13793:SF107">
    <property type="entry name" value="BROMODOMAIN-CONTAINING PROTEIN HOMOLOG"/>
    <property type="match status" value="1"/>
</dbReference>